<feature type="transmembrane region" description="Helical" evidence="8">
    <location>
        <begin position="131"/>
        <end position="151"/>
    </location>
</feature>
<dbReference type="UniPathway" id="UPA00196"/>
<comment type="pathway">
    <text evidence="2">Glycolipid biosynthesis; glycosylphosphatidylinositol-anchor biosynthesis.</text>
</comment>
<proteinExistence type="predicted"/>
<dbReference type="GO" id="GO:0005789">
    <property type="term" value="C:endoplasmic reticulum membrane"/>
    <property type="evidence" value="ECO:0007669"/>
    <property type="project" value="UniProtKB-SubCell"/>
</dbReference>
<reference evidence="9" key="3">
    <citation type="submission" date="2015-02" db="UniProtKB">
        <authorList>
            <consortium name="EnsemblProtists"/>
        </authorList>
    </citation>
    <scope>IDENTIFICATION</scope>
    <source>
        <strain evidence="9">DAOM BR144</strain>
    </source>
</reference>
<keyword evidence="7 8" id="KW-0472">Membrane</keyword>
<evidence type="ECO:0000313" key="9">
    <source>
        <dbReference type="EnsemblProtists" id="PYU1_T005769"/>
    </source>
</evidence>
<dbReference type="STRING" id="431595.K3WLC7"/>
<dbReference type="Pfam" id="PF06699">
    <property type="entry name" value="PIG-F"/>
    <property type="match status" value="1"/>
</dbReference>
<evidence type="ECO:0000256" key="7">
    <source>
        <dbReference type="ARBA" id="ARBA00023136"/>
    </source>
</evidence>
<feature type="transmembrane region" description="Helical" evidence="8">
    <location>
        <begin position="55"/>
        <end position="79"/>
    </location>
</feature>
<keyword evidence="10" id="KW-1185">Reference proteome</keyword>
<dbReference type="Proteomes" id="UP000019132">
    <property type="component" value="Unassembled WGS sequence"/>
</dbReference>
<evidence type="ECO:0000313" key="10">
    <source>
        <dbReference type="Proteomes" id="UP000019132"/>
    </source>
</evidence>
<reference evidence="10" key="1">
    <citation type="journal article" date="2010" name="Genome Biol.">
        <title>Genome sequence of the necrotrophic plant pathogen Pythium ultimum reveals original pathogenicity mechanisms and effector repertoire.</title>
        <authorList>
            <person name="Levesque C.A."/>
            <person name="Brouwer H."/>
            <person name="Cano L."/>
            <person name="Hamilton J.P."/>
            <person name="Holt C."/>
            <person name="Huitema E."/>
            <person name="Raffaele S."/>
            <person name="Robideau G.P."/>
            <person name="Thines M."/>
            <person name="Win J."/>
            <person name="Zerillo M.M."/>
            <person name="Beakes G.W."/>
            <person name="Boore J.L."/>
            <person name="Busam D."/>
            <person name="Dumas B."/>
            <person name="Ferriera S."/>
            <person name="Fuerstenberg S.I."/>
            <person name="Gachon C.M."/>
            <person name="Gaulin E."/>
            <person name="Govers F."/>
            <person name="Grenville-Briggs L."/>
            <person name="Horner N."/>
            <person name="Hostetler J."/>
            <person name="Jiang R.H."/>
            <person name="Johnson J."/>
            <person name="Krajaejun T."/>
            <person name="Lin H."/>
            <person name="Meijer H.J."/>
            <person name="Moore B."/>
            <person name="Morris P."/>
            <person name="Phuntmart V."/>
            <person name="Puiu D."/>
            <person name="Shetty J."/>
            <person name="Stajich J.E."/>
            <person name="Tripathy S."/>
            <person name="Wawra S."/>
            <person name="van West P."/>
            <person name="Whitty B.R."/>
            <person name="Coutinho P.M."/>
            <person name="Henrissat B."/>
            <person name="Martin F."/>
            <person name="Thomas P.D."/>
            <person name="Tyler B.M."/>
            <person name="De Vries R.P."/>
            <person name="Kamoun S."/>
            <person name="Yandell M."/>
            <person name="Tisserat N."/>
            <person name="Buell C.R."/>
        </authorList>
    </citation>
    <scope>NUCLEOTIDE SEQUENCE</scope>
    <source>
        <strain evidence="10">DAOM:BR144</strain>
    </source>
</reference>
<accession>K3WLC7</accession>
<evidence type="ECO:0000256" key="5">
    <source>
        <dbReference type="ARBA" id="ARBA00022824"/>
    </source>
</evidence>
<keyword evidence="6 8" id="KW-1133">Transmembrane helix</keyword>
<dbReference type="GO" id="GO:0006506">
    <property type="term" value="P:GPI anchor biosynthetic process"/>
    <property type="evidence" value="ECO:0007669"/>
    <property type="project" value="UniProtKB-UniPathway"/>
</dbReference>
<evidence type="ECO:0000256" key="8">
    <source>
        <dbReference type="SAM" id="Phobius"/>
    </source>
</evidence>
<sequence>MLVTLQFLLPSFEKRLEEGVITGLVPVVASVVALMLFTNALLFKDSSASNNKSAALQLMHGGIALGCGSAFFHVVIVLFGAPVNELVLHTYLLATLLASLTVLPVAMCLGLDLQEWIAVLINLRARTLEDIYLASTAIGAVLGAYVGALPIPLDWDRPWQATRSASSSVS</sequence>
<evidence type="ECO:0000256" key="2">
    <source>
        <dbReference type="ARBA" id="ARBA00004687"/>
    </source>
</evidence>
<feature type="transmembrane region" description="Helical" evidence="8">
    <location>
        <begin position="91"/>
        <end position="111"/>
    </location>
</feature>
<comment type="subcellular location">
    <subcellularLocation>
        <location evidence="1">Endoplasmic reticulum membrane</location>
        <topology evidence="1">Multi-pass membrane protein</topology>
    </subcellularLocation>
</comment>
<reference evidence="10" key="2">
    <citation type="submission" date="2010-04" db="EMBL/GenBank/DDBJ databases">
        <authorList>
            <person name="Buell R."/>
            <person name="Hamilton J."/>
            <person name="Hostetler J."/>
        </authorList>
    </citation>
    <scope>NUCLEOTIDE SEQUENCE [LARGE SCALE GENOMIC DNA]</scope>
    <source>
        <strain evidence="10">DAOM:BR144</strain>
    </source>
</reference>
<keyword evidence="3" id="KW-0337">GPI-anchor biosynthesis</keyword>
<evidence type="ECO:0000256" key="4">
    <source>
        <dbReference type="ARBA" id="ARBA00022692"/>
    </source>
</evidence>
<dbReference type="HOGENOM" id="CLU_1573774_0_0_1"/>
<dbReference type="eggNOG" id="KOG3144">
    <property type="taxonomic scope" value="Eukaryota"/>
</dbReference>
<keyword evidence="4 8" id="KW-0812">Transmembrane</keyword>
<protein>
    <submittedName>
        <fullName evidence="9">Uncharacterized protein</fullName>
    </submittedName>
</protein>
<dbReference type="AlphaFoldDB" id="K3WLC7"/>
<evidence type="ECO:0000256" key="1">
    <source>
        <dbReference type="ARBA" id="ARBA00004477"/>
    </source>
</evidence>
<dbReference type="VEuPathDB" id="FungiDB:PYU1_G005758"/>
<dbReference type="InParanoid" id="K3WLC7"/>
<evidence type="ECO:0000256" key="3">
    <source>
        <dbReference type="ARBA" id="ARBA00022502"/>
    </source>
</evidence>
<evidence type="ECO:0000256" key="6">
    <source>
        <dbReference type="ARBA" id="ARBA00022989"/>
    </source>
</evidence>
<keyword evidence="5" id="KW-0256">Endoplasmic reticulum</keyword>
<dbReference type="EnsemblProtists" id="PYU1_T005769">
    <property type="protein sequence ID" value="PYU1_T005769"/>
    <property type="gene ID" value="PYU1_G005758"/>
</dbReference>
<name>K3WLC7_GLOUD</name>
<dbReference type="InterPro" id="IPR009580">
    <property type="entry name" value="GPI_biosynthesis_protein_Pig-F"/>
</dbReference>
<dbReference type="EMBL" id="GL376573">
    <property type="status" value="NOT_ANNOTATED_CDS"/>
    <property type="molecule type" value="Genomic_DNA"/>
</dbReference>
<feature type="transmembrane region" description="Helical" evidence="8">
    <location>
        <begin position="20"/>
        <end position="43"/>
    </location>
</feature>
<organism evidence="9 10">
    <name type="scientific">Globisporangium ultimum (strain ATCC 200006 / CBS 805.95 / DAOM BR144)</name>
    <name type="common">Pythium ultimum</name>
    <dbReference type="NCBI Taxonomy" id="431595"/>
    <lineage>
        <taxon>Eukaryota</taxon>
        <taxon>Sar</taxon>
        <taxon>Stramenopiles</taxon>
        <taxon>Oomycota</taxon>
        <taxon>Peronosporomycetes</taxon>
        <taxon>Pythiales</taxon>
        <taxon>Pythiaceae</taxon>
        <taxon>Globisporangium</taxon>
    </lineage>
</organism>